<dbReference type="GO" id="GO:0030246">
    <property type="term" value="F:carbohydrate binding"/>
    <property type="evidence" value="ECO:0007669"/>
    <property type="project" value="InterPro"/>
</dbReference>
<keyword evidence="9" id="KW-0406">Ion transport</keyword>
<dbReference type="InterPro" id="IPR000531">
    <property type="entry name" value="Beta-barrel_TonB"/>
</dbReference>
<evidence type="ECO:0000256" key="11">
    <source>
        <dbReference type="ARBA" id="ARBA00023136"/>
    </source>
</evidence>
<comment type="subcellular location">
    <subcellularLocation>
        <location evidence="1 14">Cell outer membrane</location>
        <topology evidence="1 14">Multi-pass membrane protein</topology>
    </subcellularLocation>
</comment>
<dbReference type="RefSeq" id="WP_246129934.1">
    <property type="nucleotide sequence ID" value="NZ_BKAU01000002.1"/>
</dbReference>
<feature type="signal peptide" evidence="16">
    <location>
        <begin position="1"/>
        <end position="21"/>
    </location>
</feature>
<dbReference type="PANTHER" id="PTHR32552">
    <property type="entry name" value="FERRICHROME IRON RECEPTOR-RELATED"/>
    <property type="match status" value="1"/>
</dbReference>
<evidence type="ECO:0000256" key="7">
    <source>
        <dbReference type="ARBA" id="ARBA00022729"/>
    </source>
</evidence>
<dbReference type="Pfam" id="PF07715">
    <property type="entry name" value="Plug"/>
    <property type="match status" value="1"/>
</dbReference>
<keyword evidence="11 14" id="KW-0472">Membrane</keyword>
<evidence type="ECO:0000259" key="17">
    <source>
        <dbReference type="Pfam" id="PF00593"/>
    </source>
</evidence>
<keyword evidence="6 14" id="KW-0812">Transmembrane</keyword>
<dbReference type="GO" id="GO:0038023">
    <property type="term" value="F:signaling receptor activity"/>
    <property type="evidence" value="ECO:0007669"/>
    <property type="project" value="InterPro"/>
</dbReference>
<feature type="chain" id="PRO_5021773711" evidence="16">
    <location>
        <begin position="22"/>
        <end position="807"/>
    </location>
</feature>
<keyword evidence="10 15" id="KW-0798">TonB box</keyword>
<evidence type="ECO:0000259" key="18">
    <source>
        <dbReference type="Pfam" id="PF07715"/>
    </source>
</evidence>
<keyword evidence="8" id="KW-0408">Iron</keyword>
<keyword evidence="13 14" id="KW-0998">Cell outer membrane</keyword>
<organism evidence="19 20">
    <name type="scientific">Chitinophaga cymbidii</name>
    <dbReference type="NCBI Taxonomy" id="1096750"/>
    <lineage>
        <taxon>Bacteria</taxon>
        <taxon>Pseudomonadati</taxon>
        <taxon>Bacteroidota</taxon>
        <taxon>Chitinophagia</taxon>
        <taxon>Chitinophagales</taxon>
        <taxon>Chitinophagaceae</taxon>
        <taxon>Chitinophaga</taxon>
    </lineage>
</organism>
<keyword evidence="5" id="KW-0410">Iron transport</keyword>
<reference evidence="19 20" key="1">
    <citation type="submission" date="2019-07" db="EMBL/GenBank/DDBJ databases">
        <title>Whole genome shotgun sequence of Chitinophaga cymbidii NBRC 109752.</title>
        <authorList>
            <person name="Hosoyama A."/>
            <person name="Uohara A."/>
            <person name="Ohji S."/>
            <person name="Ichikawa N."/>
        </authorList>
    </citation>
    <scope>NUCLEOTIDE SEQUENCE [LARGE SCALE GENOMIC DNA]</scope>
    <source>
        <strain evidence="19 20">NBRC 109752</strain>
    </source>
</reference>
<sequence length="807" mass="88772">MMKRLTYLLLLLTGFMTTSQAQNPSGTIKGTITTNDGQPAPYVTIQIKDKNRGVVTDEKGGYTFRKVQPGEYVLLVSLVGFTSTERNVTVEAGKTADVDIQLQLSDTQLQEVIVKGNLNKFGKKESEHIARLPISNLENPQVYNTVSKELMKEQVITTFDDAIKNAPGVSRLWSSTGRPGDGAGFFSMRGFSVQPTMINGIAGVTNGNIDPANIERIEAIKGPSGTLFGSSLISFGGLINIVTKKPYETFGGEITYTGGGFGLNRVTADINTPLNEDKTALLRVNGAYHYEKSFQDFGFRRSVYLAPSFSYKASDRLSFNVNAEFFDGEGTNTLMVFLNRSRPLFARTPEELGIDFNRSFTSNDITNRTPTVNLFGQMSYKLSDKWTSQTNISRSNRKSDGYYSYVMFLDANGRPNDTTLSRYVYKQNSTAITTDIQQNFIGDFHIGRLRNRMVIGLDYLSMETVNNHSPYMVFDLVNAVDPKDPNYSQLNKEAVDARLAQLTTGHTRNRTLINTYSAYISDVLNITDVFSAMLSLRVDHFENKGTKNYVSGTTSGDFSQTAVSPKFGLVYQVVKDKVSLFTNYMNGFRNVAPMAAPPPGMDPTLKPQQANQIEGGIKLDVLSHRLNFTLSYYDLAVSNMTRSASMEVDGVNYNYTIQDGTQASRGIEADLTANPVNGLNVVAGYSYNSSKLKASKEDNGLRPTTAGPEHLANLWVSYTATGGKLQGLGAGFGGNYASENLITNSAAVGIFTLPSYTILNASVFYTLNACRLAVKVDNIANKEYFGGWTTVEKQMPRRLSVSAGFKF</sequence>
<evidence type="ECO:0000256" key="6">
    <source>
        <dbReference type="ARBA" id="ARBA00022692"/>
    </source>
</evidence>
<dbReference type="PROSITE" id="PS52016">
    <property type="entry name" value="TONB_DEPENDENT_REC_3"/>
    <property type="match status" value="1"/>
</dbReference>
<dbReference type="Gene3D" id="2.60.40.1120">
    <property type="entry name" value="Carboxypeptidase-like, regulatory domain"/>
    <property type="match status" value="1"/>
</dbReference>
<evidence type="ECO:0000256" key="8">
    <source>
        <dbReference type="ARBA" id="ARBA00023004"/>
    </source>
</evidence>
<dbReference type="InterPro" id="IPR012910">
    <property type="entry name" value="Plug_dom"/>
</dbReference>
<comment type="caution">
    <text evidence="19">The sequence shown here is derived from an EMBL/GenBank/DDBJ whole genome shotgun (WGS) entry which is preliminary data.</text>
</comment>
<dbReference type="Proteomes" id="UP000321436">
    <property type="component" value="Unassembled WGS sequence"/>
</dbReference>
<feature type="domain" description="TonB-dependent receptor-like beta-barrel" evidence="17">
    <location>
        <begin position="400"/>
        <end position="779"/>
    </location>
</feature>
<protein>
    <submittedName>
        <fullName evidence="19">TonB-dependent receptor</fullName>
    </submittedName>
</protein>
<dbReference type="InterPro" id="IPR013784">
    <property type="entry name" value="Carb-bd-like_fold"/>
</dbReference>
<keyword evidence="4 14" id="KW-1134">Transmembrane beta strand</keyword>
<accession>A0A512RLC8</accession>
<dbReference type="Pfam" id="PF13715">
    <property type="entry name" value="CarbopepD_reg_2"/>
    <property type="match status" value="1"/>
</dbReference>
<dbReference type="EMBL" id="BKAU01000002">
    <property type="protein sequence ID" value="GEP96515.1"/>
    <property type="molecule type" value="Genomic_DNA"/>
</dbReference>
<dbReference type="SUPFAM" id="SSF56935">
    <property type="entry name" value="Porins"/>
    <property type="match status" value="1"/>
</dbReference>
<evidence type="ECO:0000256" key="2">
    <source>
        <dbReference type="ARBA" id="ARBA00009810"/>
    </source>
</evidence>
<evidence type="ECO:0000256" key="16">
    <source>
        <dbReference type="SAM" id="SignalP"/>
    </source>
</evidence>
<dbReference type="NCBIfam" id="TIGR01783">
    <property type="entry name" value="TonB-siderophor"/>
    <property type="match status" value="1"/>
</dbReference>
<dbReference type="GO" id="GO:0015344">
    <property type="term" value="F:siderophore uptake transmembrane transporter activity"/>
    <property type="evidence" value="ECO:0007669"/>
    <property type="project" value="TreeGrafter"/>
</dbReference>
<name>A0A512RLC8_9BACT</name>
<evidence type="ECO:0000256" key="4">
    <source>
        <dbReference type="ARBA" id="ARBA00022452"/>
    </source>
</evidence>
<comment type="similarity">
    <text evidence="2 14 15">Belongs to the TonB-dependent receptor family.</text>
</comment>
<gene>
    <name evidence="19" type="ORF">CCY01nite_27750</name>
</gene>
<keyword evidence="7 16" id="KW-0732">Signal</keyword>
<dbReference type="InterPro" id="IPR010105">
    <property type="entry name" value="TonB_sidphr_rcpt"/>
</dbReference>
<dbReference type="PANTHER" id="PTHR32552:SF68">
    <property type="entry name" value="FERRICHROME OUTER MEMBRANE TRANSPORTER_PHAGE RECEPTOR"/>
    <property type="match status" value="1"/>
</dbReference>
<keyword evidence="3 14" id="KW-0813">Transport</keyword>
<dbReference type="InterPro" id="IPR036942">
    <property type="entry name" value="Beta-barrel_TonB_sf"/>
</dbReference>
<evidence type="ECO:0000256" key="3">
    <source>
        <dbReference type="ARBA" id="ARBA00022448"/>
    </source>
</evidence>
<dbReference type="PROSITE" id="PS01156">
    <property type="entry name" value="TONB_DEPENDENT_REC_2"/>
    <property type="match status" value="1"/>
</dbReference>
<evidence type="ECO:0000256" key="14">
    <source>
        <dbReference type="PROSITE-ProRule" id="PRU01360"/>
    </source>
</evidence>
<dbReference type="Gene3D" id="2.170.130.10">
    <property type="entry name" value="TonB-dependent receptor, plug domain"/>
    <property type="match status" value="1"/>
</dbReference>
<keyword evidence="12 19" id="KW-0675">Receptor</keyword>
<feature type="domain" description="TonB-dependent receptor plug" evidence="18">
    <location>
        <begin position="137"/>
        <end position="231"/>
    </location>
</feature>
<evidence type="ECO:0000256" key="1">
    <source>
        <dbReference type="ARBA" id="ARBA00004571"/>
    </source>
</evidence>
<keyword evidence="20" id="KW-1185">Reference proteome</keyword>
<evidence type="ECO:0000256" key="15">
    <source>
        <dbReference type="RuleBase" id="RU003357"/>
    </source>
</evidence>
<dbReference type="Pfam" id="PF00593">
    <property type="entry name" value="TonB_dep_Rec_b-barrel"/>
    <property type="match status" value="1"/>
</dbReference>
<dbReference type="SUPFAM" id="SSF49452">
    <property type="entry name" value="Starch-binding domain-like"/>
    <property type="match status" value="1"/>
</dbReference>
<evidence type="ECO:0000313" key="19">
    <source>
        <dbReference type="EMBL" id="GEP96515.1"/>
    </source>
</evidence>
<evidence type="ECO:0000256" key="13">
    <source>
        <dbReference type="ARBA" id="ARBA00023237"/>
    </source>
</evidence>
<dbReference type="Gene3D" id="2.40.170.20">
    <property type="entry name" value="TonB-dependent receptor, beta-barrel domain"/>
    <property type="match status" value="1"/>
</dbReference>
<evidence type="ECO:0000256" key="12">
    <source>
        <dbReference type="ARBA" id="ARBA00023170"/>
    </source>
</evidence>
<evidence type="ECO:0000256" key="9">
    <source>
        <dbReference type="ARBA" id="ARBA00023065"/>
    </source>
</evidence>
<evidence type="ECO:0000256" key="10">
    <source>
        <dbReference type="ARBA" id="ARBA00023077"/>
    </source>
</evidence>
<dbReference type="InterPro" id="IPR010917">
    <property type="entry name" value="TonB_rcpt_CS"/>
</dbReference>
<dbReference type="GO" id="GO:0009279">
    <property type="term" value="C:cell outer membrane"/>
    <property type="evidence" value="ECO:0007669"/>
    <property type="project" value="UniProtKB-SubCell"/>
</dbReference>
<evidence type="ECO:0000256" key="5">
    <source>
        <dbReference type="ARBA" id="ARBA00022496"/>
    </source>
</evidence>
<dbReference type="CDD" id="cd01347">
    <property type="entry name" value="ligand_gated_channel"/>
    <property type="match status" value="1"/>
</dbReference>
<evidence type="ECO:0000313" key="20">
    <source>
        <dbReference type="Proteomes" id="UP000321436"/>
    </source>
</evidence>
<proteinExistence type="inferred from homology"/>
<dbReference type="AlphaFoldDB" id="A0A512RLC8"/>
<dbReference type="InterPro" id="IPR039426">
    <property type="entry name" value="TonB-dep_rcpt-like"/>
</dbReference>
<dbReference type="InterPro" id="IPR037066">
    <property type="entry name" value="Plug_dom_sf"/>
</dbReference>
<dbReference type="GO" id="GO:0015891">
    <property type="term" value="P:siderophore transport"/>
    <property type="evidence" value="ECO:0007669"/>
    <property type="project" value="InterPro"/>
</dbReference>